<reference evidence="1 2" key="1">
    <citation type="journal article" date="2018" name="Sci. Rep.">
        <title>Genomic signatures of local adaptation to the degree of environmental predictability in rotifers.</title>
        <authorList>
            <person name="Franch-Gras L."/>
            <person name="Hahn C."/>
            <person name="Garcia-Roger E.M."/>
            <person name="Carmona M.J."/>
            <person name="Serra M."/>
            <person name="Gomez A."/>
        </authorList>
    </citation>
    <scope>NUCLEOTIDE SEQUENCE [LARGE SCALE GENOMIC DNA]</scope>
    <source>
        <strain evidence="1">HYR1</strain>
    </source>
</reference>
<gene>
    <name evidence="1" type="ORF">BpHYR1_051160</name>
</gene>
<evidence type="ECO:0000313" key="2">
    <source>
        <dbReference type="Proteomes" id="UP000276133"/>
    </source>
</evidence>
<comment type="caution">
    <text evidence="1">The sequence shown here is derived from an EMBL/GenBank/DDBJ whole genome shotgun (WGS) entry which is preliminary data.</text>
</comment>
<dbReference type="Proteomes" id="UP000276133">
    <property type="component" value="Unassembled WGS sequence"/>
</dbReference>
<organism evidence="1 2">
    <name type="scientific">Brachionus plicatilis</name>
    <name type="common">Marine rotifer</name>
    <name type="synonym">Brachionus muelleri</name>
    <dbReference type="NCBI Taxonomy" id="10195"/>
    <lineage>
        <taxon>Eukaryota</taxon>
        <taxon>Metazoa</taxon>
        <taxon>Spiralia</taxon>
        <taxon>Gnathifera</taxon>
        <taxon>Rotifera</taxon>
        <taxon>Eurotatoria</taxon>
        <taxon>Monogononta</taxon>
        <taxon>Pseudotrocha</taxon>
        <taxon>Ploima</taxon>
        <taxon>Brachionidae</taxon>
        <taxon>Brachionus</taxon>
    </lineage>
</organism>
<evidence type="ECO:0000313" key="1">
    <source>
        <dbReference type="EMBL" id="RNA02008.1"/>
    </source>
</evidence>
<keyword evidence="2" id="KW-1185">Reference proteome</keyword>
<proteinExistence type="predicted"/>
<dbReference type="AlphaFoldDB" id="A0A3M7PTL2"/>
<sequence>MSKKIYNFRRQLFPKIIKLNEKIIPINYRNKKIEKGPKKFICSVKIKLLLFKLEQRTNRSYYIYKNN</sequence>
<accession>A0A3M7PTL2</accession>
<protein>
    <submittedName>
        <fullName evidence="1">Uncharacterized protein</fullName>
    </submittedName>
</protein>
<name>A0A3M7PTL2_BRAPC</name>
<dbReference type="EMBL" id="REGN01009078">
    <property type="protein sequence ID" value="RNA02008.1"/>
    <property type="molecule type" value="Genomic_DNA"/>
</dbReference>